<evidence type="ECO:0000256" key="1">
    <source>
        <dbReference type="RuleBase" id="RU003707"/>
    </source>
</evidence>
<dbReference type="AlphaFoldDB" id="A0A4R5V838"/>
<dbReference type="Proteomes" id="UP000295301">
    <property type="component" value="Unassembled WGS sequence"/>
</dbReference>
<dbReference type="Gene3D" id="3.90.226.10">
    <property type="entry name" value="2-enoyl-CoA Hydratase, Chain A, domain 1"/>
    <property type="match status" value="1"/>
</dbReference>
<dbReference type="InterPro" id="IPR001753">
    <property type="entry name" value="Enoyl-CoA_hydra/iso"/>
</dbReference>
<name>A0A4R5V838_9RHOB</name>
<dbReference type="EMBL" id="SMUV01000064">
    <property type="protein sequence ID" value="TDK48124.1"/>
    <property type="molecule type" value="Genomic_DNA"/>
</dbReference>
<comment type="caution">
    <text evidence="2">The sequence shown here is derived from an EMBL/GenBank/DDBJ whole genome shotgun (WGS) entry which is preliminary data.</text>
</comment>
<protein>
    <submittedName>
        <fullName evidence="2">Enoyl-CoA hydratase/isomerase family protein</fullName>
    </submittedName>
</protein>
<comment type="similarity">
    <text evidence="1">Belongs to the enoyl-CoA hydratase/isomerase family.</text>
</comment>
<dbReference type="GO" id="GO:0016853">
    <property type="term" value="F:isomerase activity"/>
    <property type="evidence" value="ECO:0007669"/>
    <property type="project" value="UniProtKB-KW"/>
</dbReference>
<dbReference type="Pfam" id="PF00378">
    <property type="entry name" value="ECH_1"/>
    <property type="match status" value="1"/>
</dbReference>
<evidence type="ECO:0000313" key="2">
    <source>
        <dbReference type="EMBL" id="TDK48124.1"/>
    </source>
</evidence>
<evidence type="ECO:0000313" key="3">
    <source>
        <dbReference type="Proteomes" id="UP000295301"/>
    </source>
</evidence>
<organism evidence="2 3">
    <name type="scientific">Antarcticimicrobium luteum</name>
    <dbReference type="NCBI Taxonomy" id="2547397"/>
    <lineage>
        <taxon>Bacteria</taxon>
        <taxon>Pseudomonadati</taxon>
        <taxon>Pseudomonadota</taxon>
        <taxon>Alphaproteobacteria</taxon>
        <taxon>Rhodobacterales</taxon>
        <taxon>Paracoccaceae</taxon>
        <taxon>Antarcticimicrobium</taxon>
    </lineage>
</organism>
<proteinExistence type="inferred from homology"/>
<keyword evidence="2" id="KW-0413">Isomerase</keyword>
<dbReference type="PROSITE" id="PS00166">
    <property type="entry name" value="ENOYL_COA_HYDRATASE"/>
    <property type="match status" value="1"/>
</dbReference>
<reference evidence="2 3" key="1">
    <citation type="submission" date="2019-03" db="EMBL/GenBank/DDBJ databases">
        <title>Ruegeria lutea sp. nov., a novel strain, isolated from marine sediment, the Masan Bay, South Korea.</title>
        <authorList>
            <person name="Kim J."/>
            <person name="Kim D.-Y."/>
            <person name="Lee S.-S."/>
        </authorList>
    </citation>
    <scope>NUCLEOTIDE SEQUENCE [LARGE SCALE GENOMIC DNA]</scope>
    <source>
        <strain evidence="2 3">318-1</strain>
    </source>
</reference>
<dbReference type="PANTHER" id="PTHR43459">
    <property type="entry name" value="ENOYL-COA HYDRATASE"/>
    <property type="match status" value="1"/>
</dbReference>
<dbReference type="CDD" id="cd06558">
    <property type="entry name" value="crotonase-like"/>
    <property type="match status" value="1"/>
</dbReference>
<sequence length="260" mass="27186">MADPVLFEVDGGIATLRLNRPGRRNAVSLEMRTLLAGHLARIGRDEDIRALILCGSGGSFCAGGDIRDMQSLGSDGEAARRRMRQTGGLAETISSLDIPVIAAVDGPAYGGGFGLALTADFVLAGRDARFCASFGKLGLVPDFGLHHSLPRRVGLARAKSLIFSQREVGAEEALGIGLADAIFEPGDLEPEARALAQGFLGTSPTALAFSKSILNQSFGFDFGQVADAETAAQALCFTTPQHAEARRRFLAPAPGHSPPA</sequence>
<dbReference type="RefSeq" id="WP_133359749.1">
    <property type="nucleotide sequence ID" value="NZ_SMUV01000064.1"/>
</dbReference>
<dbReference type="SUPFAM" id="SSF52096">
    <property type="entry name" value="ClpP/crotonase"/>
    <property type="match status" value="1"/>
</dbReference>
<keyword evidence="3" id="KW-1185">Reference proteome</keyword>
<dbReference type="InterPro" id="IPR029045">
    <property type="entry name" value="ClpP/crotonase-like_dom_sf"/>
</dbReference>
<accession>A0A4R5V838</accession>
<gene>
    <name evidence="2" type="ORF">E1832_10730</name>
</gene>
<dbReference type="PANTHER" id="PTHR43459:SF1">
    <property type="entry name" value="EG:BACN32G11.4 PROTEIN"/>
    <property type="match status" value="1"/>
</dbReference>
<dbReference type="InterPro" id="IPR018376">
    <property type="entry name" value="Enoyl-CoA_hyd/isom_CS"/>
</dbReference>
<dbReference type="OrthoDB" id="9781757at2"/>